<dbReference type="InterPro" id="IPR000719">
    <property type="entry name" value="Prot_kinase_dom"/>
</dbReference>
<dbReference type="EMBL" id="JBHTEY010000004">
    <property type="protein sequence ID" value="MFC7617366.1"/>
    <property type="molecule type" value="Genomic_DNA"/>
</dbReference>
<evidence type="ECO:0000256" key="3">
    <source>
        <dbReference type="ARBA" id="ARBA00022679"/>
    </source>
</evidence>
<evidence type="ECO:0000256" key="5">
    <source>
        <dbReference type="ARBA" id="ARBA00022777"/>
    </source>
</evidence>
<keyword evidence="6" id="KW-0067">ATP-binding</keyword>
<organism evidence="11 12">
    <name type="scientific">Actinokineospora soli</name>
    <dbReference type="NCBI Taxonomy" id="1048753"/>
    <lineage>
        <taxon>Bacteria</taxon>
        <taxon>Bacillati</taxon>
        <taxon>Actinomycetota</taxon>
        <taxon>Actinomycetes</taxon>
        <taxon>Pseudonocardiales</taxon>
        <taxon>Pseudonocardiaceae</taxon>
        <taxon>Actinokineospora</taxon>
    </lineage>
</organism>
<dbReference type="Gene3D" id="1.10.510.10">
    <property type="entry name" value="Transferase(Phosphotransferase) domain 1"/>
    <property type="match status" value="1"/>
</dbReference>
<gene>
    <name evidence="11" type="ORF">ACFQV2_32050</name>
</gene>
<feature type="region of interest" description="Disordered" evidence="9">
    <location>
        <begin position="161"/>
        <end position="202"/>
    </location>
</feature>
<protein>
    <recommendedName>
        <fullName evidence="1">non-specific serine/threonine protein kinase</fullName>
        <ecNumber evidence="1">2.7.11.1</ecNumber>
    </recommendedName>
</protein>
<reference evidence="12" key="1">
    <citation type="journal article" date="2019" name="Int. J. Syst. Evol. Microbiol.">
        <title>The Global Catalogue of Microorganisms (GCM) 10K type strain sequencing project: providing services to taxonomists for standard genome sequencing and annotation.</title>
        <authorList>
            <consortium name="The Broad Institute Genomics Platform"/>
            <consortium name="The Broad Institute Genome Sequencing Center for Infectious Disease"/>
            <person name="Wu L."/>
            <person name="Ma J."/>
        </authorList>
    </citation>
    <scope>NUCLEOTIDE SEQUENCE [LARGE SCALE GENOMIC DNA]</scope>
    <source>
        <strain evidence="12">JCM 17695</strain>
    </source>
</reference>
<comment type="caution">
    <text evidence="11">The sequence shown here is derived from an EMBL/GenBank/DDBJ whole genome shotgun (WGS) entry which is preliminary data.</text>
</comment>
<evidence type="ECO:0000256" key="7">
    <source>
        <dbReference type="ARBA" id="ARBA00047899"/>
    </source>
</evidence>
<keyword evidence="4" id="KW-0547">Nucleotide-binding</keyword>
<evidence type="ECO:0000256" key="4">
    <source>
        <dbReference type="ARBA" id="ARBA00022741"/>
    </source>
</evidence>
<evidence type="ECO:0000256" key="8">
    <source>
        <dbReference type="ARBA" id="ARBA00048679"/>
    </source>
</evidence>
<evidence type="ECO:0000256" key="2">
    <source>
        <dbReference type="ARBA" id="ARBA00022527"/>
    </source>
</evidence>
<comment type="catalytic activity">
    <reaction evidence="7">
        <text>L-threonyl-[protein] + ATP = O-phospho-L-threonyl-[protein] + ADP + H(+)</text>
        <dbReference type="Rhea" id="RHEA:46608"/>
        <dbReference type="Rhea" id="RHEA-COMP:11060"/>
        <dbReference type="Rhea" id="RHEA-COMP:11605"/>
        <dbReference type="ChEBI" id="CHEBI:15378"/>
        <dbReference type="ChEBI" id="CHEBI:30013"/>
        <dbReference type="ChEBI" id="CHEBI:30616"/>
        <dbReference type="ChEBI" id="CHEBI:61977"/>
        <dbReference type="ChEBI" id="CHEBI:456216"/>
        <dbReference type="EC" id="2.7.11.1"/>
    </reaction>
</comment>
<evidence type="ECO:0000313" key="11">
    <source>
        <dbReference type="EMBL" id="MFC7617366.1"/>
    </source>
</evidence>
<dbReference type="InterPro" id="IPR011009">
    <property type="entry name" value="Kinase-like_dom_sf"/>
</dbReference>
<dbReference type="PANTHER" id="PTHR43671">
    <property type="entry name" value="SERINE/THREONINE-PROTEIN KINASE NEK"/>
    <property type="match status" value="1"/>
</dbReference>
<dbReference type="SUPFAM" id="SSF56112">
    <property type="entry name" value="Protein kinase-like (PK-like)"/>
    <property type="match status" value="1"/>
</dbReference>
<evidence type="ECO:0000256" key="6">
    <source>
        <dbReference type="ARBA" id="ARBA00022840"/>
    </source>
</evidence>
<comment type="catalytic activity">
    <reaction evidence="8">
        <text>L-seryl-[protein] + ATP = O-phospho-L-seryl-[protein] + ADP + H(+)</text>
        <dbReference type="Rhea" id="RHEA:17989"/>
        <dbReference type="Rhea" id="RHEA-COMP:9863"/>
        <dbReference type="Rhea" id="RHEA-COMP:11604"/>
        <dbReference type="ChEBI" id="CHEBI:15378"/>
        <dbReference type="ChEBI" id="CHEBI:29999"/>
        <dbReference type="ChEBI" id="CHEBI:30616"/>
        <dbReference type="ChEBI" id="CHEBI:83421"/>
        <dbReference type="ChEBI" id="CHEBI:456216"/>
        <dbReference type="EC" id="2.7.11.1"/>
    </reaction>
</comment>
<evidence type="ECO:0000313" key="12">
    <source>
        <dbReference type="Proteomes" id="UP001596512"/>
    </source>
</evidence>
<keyword evidence="3" id="KW-0808">Transferase</keyword>
<feature type="compositionally biased region" description="Low complexity" evidence="9">
    <location>
        <begin position="193"/>
        <end position="202"/>
    </location>
</feature>
<evidence type="ECO:0000256" key="1">
    <source>
        <dbReference type="ARBA" id="ARBA00012513"/>
    </source>
</evidence>
<evidence type="ECO:0000256" key="9">
    <source>
        <dbReference type="SAM" id="MobiDB-lite"/>
    </source>
</evidence>
<accession>A0ABW2TVQ0</accession>
<proteinExistence type="predicted"/>
<feature type="domain" description="Protein kinase" evidence="10">
    <location>
        <begin position="1"/>
        <end position="119"/>
    </location>
</feature>
<dbReference type="Proteomes" id="UP001596512">
    <property type="component" value="Unassembled WGS sequence"/>
</dbReference>
<dbReference type="EC" id="2.7.11.1" evidence="1"/>
<keyword evidence="2" id="KW-0723">Serine/threonine-protein kinase</keyword>
<dbReference type="InterPro" id="IPR050660">
    <property type="entry name" value="NEK_Ser/Thr_kinase"/>
</dbReference>
<evidence type="ECO:0000259" key="10">
    <source>
        <dbReference type="PROSITE" id="PS50011"/>
    </source>
</evidence>
<sequence>MPGAADRALPGPLLLAESGPLAVLLNTPQYTAPEIPLGGAVGPPADLYALGVVLYELSCGVPPFAGRGAADLAHLVPTRPGGVPDRLWAVIAALLDKDPARRPHAAATAELLDATAPGLAGWPAVPRLPEPPPPVDPRRARRTKFAGVLVAVAAVGLWSPGPSGPALGVPATPPPPAPALSQGWRREPPPSPARRSAAARGR</sequence>
<name>A0ABW2TVQ0_9PSEU</name>
<dbReference type="PANTHER" id="PTHR43671:SF98">
    <property type="entry name" value="SERINE_THREONINE-PROTEIN KINASE NEK11"/>
    <property type="match status" value="1"/>
</dbReference>
<keyword evidence="12" id="KW-1185">Reference proteome</keyword>
<dbReference type="PROSITE" id="PS50011">
    <property type="entry name" value="PROTEIN_KINASE_DOM"/>
    <property type="match status" value="1"/>
</dbReference>
<keyword evidence="5" id="KW-0418">Kinase</keyword>
<dbReference type="Pfam" id="PF00069">
    <property type="entry name" value="Pkinase"/>
    <property type="match status" value="1"/>
</dbReference>